<dbReference type="EMBL" id="SDPM01000010">
    <property type="protein sequence ID" value="RXZ85389.1"/>
    <property type="molecule type" value="Genomic_DNA"/>
</dbReference>
<evidence type="ECO:0000313" key="3">
    <source>
        <dbReference type="EMBL" id="RXZ85389.1"/>
    </source>
</evidence>
<evidence type="ECO:0000313" key="4">
    <source>
        <dbReference type="Proteomes" id="UP000292686"/>
    </source>
</evidence>
<proteinExistence type="predicted"/>
<dbReference type="EMBL" id="SDPM01000011">
    <property type="protein sequence ID" value="RXZ85281.1"/>
    <property type="molecule type" value="Genomic_DNA"/>
</dbReference>
<dbReference type="AlphaFoldDB" id="A0A4Q2M5X6"/>
<evidence type="ECO:0000313" key="1">
    <source>
        <dbReference type="EMBL" id="NYD66985.1"/>
    </source>
</evidence>
<dbReference type="Proteomes" id="UP000292686">
    <property type="component" value="Unassembled WGS sequence"/>
</dbReference>
<evidence type="ECO:0008006" key="6">
    <source>
        <dbReference type="Google" id="ProtNLM"/>
    </source>
</evidence>
<accession>A0A4Q2M5X6</accession>
<organism evidence="2 4">
    <name type="scientific">Agromyces atrinae</name>
    <dbReference type="NCBI Taxonomy" id="592376"/>
    <lineage>
        <taxon>Bacteria</taxon>
        <taxon>Bacillati</taxon>
        <taxon>Actinomycetota</taxon>
        <taxon>Actinomycetes</taxon>
        <taxon>Micrococcales</taxon>
        <taxon>Microbacteriaceae</taxon>
        <taxon>Agromyces</taxon>
    </lineage>
</organism>
<dbReference type="OrthoDB" id="2594539at2"/>
<evidence type="ECO:0000313" key="2">
    <source>
        <dbReference type="EMBL" id="RXZ85281.1"/>
    </source>
</evidence>
<comment type="caution">
    <text evidence="2">The sequence shown here is derived from an EMBL/GenBank/DDBJ whole genome shotgun (WGS) entry which is preliminary data.</text>
</comment>
<sequence>MSHLTSIVSRAGEVVHVRQLQHAGVRRRAILAAIERGELIRIRVGWYASPRADVDQWKAVLAGGALGCVSALARDGVWSGIGRDLHVSVSRAAHPRLMTSAPGGVRVPVWGPRASADVRRNRSVRLSTGEMPTVHRHEGGIPLGHPTWAVPAPIALAQALRCQTSEHALAVLDSIIREGVMARDEAIAVARRVPSVARLVATDPFIGIPESGVESIFLRRVAALGLSVRPQFRHPVGGRFDGIIEGCLAYEVDGFAHHASADAFAADHDRTLRSLAFGLPVIRVTARHVLADWPIVESAILRAVADARLLRDIRHLPPAG</sequence>
<keyword evidence="4" id="KW-1185">Reference proteome</keyword>
<protein>
    <recommendedName>
        <fullName evidence="6">DUF559 domain-containing protein</fullName>
    </recommendedName>
</protein>
<dbReference type="RefSeq" id="WP_129176904.1">
    <property type="nucleotide sequence ID" value="NZ_JACCBI010000001.1"/>
</dbReference>
<evidence type="ECO:0000313" key="5">
    <source>
        <dbReference type="Proteomes" id="UP000581087"/>
    </source>
</evidence>
<dbReference type="Proteomes" id="UP000581087">
    <property type="component" value="Unassembled WGS sequence"/>
</dbReference>
<dbReference type="EMBL" id="JACCBI010000001">
    <property type="protein sequence ID" value="NYD66985.1"/>
    <property type="molecule type" value="Genomic_DNA"/>
</dbReference>
<reference evidence="1 5" key="2">
    <citation type="submission" date="2020-07" db="EMBL/GenBank/DDBJ databases">
        <title>Sequencing the genomes of 1000 actinobacteria strains.</title>
        <authorList>
            <person name="Klenk H.-P."/>
        </authorList>
    </citation>
    <scope>NUCLEOTIDE SEQUENCE [LARGE SCALE GENOMIC DNA]</scope>
    <source>
        <strain evidence="1 5">DSM 23870</strain>
    </source>
</reference>
<name>A0A4Q2M5X6_9MICO</name>
<gene>
    <name evidence="1" type="ORF">BJ972_001504</name>
    <name evidence="3" type="ORF">ESP50_15775</name>
    <name evidence="2" type="ORF">ESP50_16370</name>
</gene>
<reference evidence="2 4" key="1">
    <citation type="submission" date="2019-01" db="EMBL/GenBank/DDBJ databases">
        <title>Agromyces.</title>
        <authorList>
            <person name="Li J."/>
        </authorList>
    </citation>
    <scope>NUCLEOTIDE SEQUENCE [LARGE SCALE GENOMIC DNA]</scope>
    <source>
        <strain evidence="2 4">DSM 23870</strain>
    </source>
</reference>